<accession>A0A4R1R9N6</accession>
<sequence length="394" mass="42365">MRHDLKKTLVTAGAFFIFFWFGFLDNLKGPTIPFILKDLGIGYSLMGNVLGLQYGGFFLATLAAGVLIFRFGLKKVFLGLSMLLLAGIGCAAAAPGYAPLVLGFFLTGLGLGAVEVAGNSTIVLLHPERKGKLLNLLGFFHGVGSMIVPIYAGALLSAHYSWRFTFALSLAPLTLFLIYLLAVKFPEYRREAAENIFALLKSAFTAEMIWHYLAICFYVAAEIGLAAWIIEYNYKIKGQPLFYSSLSLTLYFGLITGGRLLGSFVVDRLGHLRVLLAAALGAVVCLTLGLYGPAAVAFFLPATGFCFSIIFPTLTTSFSNICQAGIEKYLGFLFTFAGIGGMIGPWLIGLCGGWLQLGTSMSLLILYALIMLGSIAVLLGKAGNDLRVSRRSGA</sequence>
<feature type="transmembrane region" description="Helical" evidence="7">
    <location>
        <begin position="104"/>
        <end position="126"/>
    </location>
</feature>
<keyword evidence="6 7" id="KW-0472">Membrane</keyword>
<keyword evidence="3" id="KW-0813">Transport</keyword>
<dbReference type="Proteomes" id="UP000295008">
    <property type="component" value="Unassembled WGS sequence"/>
</dbReference>
<dbReference type="EMBL" id="SLUN01000026">
    <property type="protein sequence ID" value="TCL62290.1"/>
    <property type="molecule type" value="Genomic_DNA"/>
</dbReference>
<evidence type="ECO:0000313" key="10">
    <source>
        <dbReference type="Proteomes" id="UP000295008"/>
    </source>
</evidence>
<feature type="transmembrane region" description="Helical" evidence="7">
    <location>
        <begin position="133"/>
        <end position="154"/>
    </location>
</feature>
<evidence type="ECO:0000256" key="1">
    <source>
        <dbReference type="ARBA" id="ARBA00004651"/>
    </source>
</evidence>
<reference evidence="9 10" key="1">
    <citation type="submission" date="2019-03" db="EMBL/GenBank/DDBJ databases">
        <title>Genomic Encyclopedia of Type Strains, Phase IV (KMG-IV): sequencing the most valuable type-strain genomes for metagenomic binning, comparative biology and taxonomic classification.</title>
        <authorList>
            <person name="Goeker M."/>
        </authorList>
    </citation>
    <scope>NUCLEOTIDE SEQUENCE [LARGE SCALE GENOMIC DNA]</scope>
    <source>
        <strain evidence="9 10">LX-B</strain>
    </source>
</reference>
<evidence type="ECO:0000256" key="3">
    <source>
        <dbReference type="ARBA" id="ARBA00022448"/>
    </source>
</evidence>
<dbReference type="Pfam" id="PF07690">
    <property type="entry name" value="MFS_1"/>
    <property type="match status" value="1"/>
</dbReference>
<dbReference type="InterPro" id="IPR051788">
    <property type="entry name" value="MFS_Transporter"/>
</dbReference>
<dbReference type="SUPFAM" id="SSF103473">
    <property type="entry name" value="MFS general substrate transporter"/>
    <property type="match status" value="1"/>
</dbReference>
<evidence type="ECO:0000256" key="6">
    <source>
        <dbReference type="ARBA" id="ARBA00023136"/>
    </source>
</evidence>
<feature type="transmembrane region" description="Helical" evidence="7">
    <location>
        <begin position="43"/>
        <end position="69"/>
    </location>
</feature>
<dbReference type="InterPro" id="IPR020846">
    <property type="entry name" value="MFS_dom"/>
</dbReference>
<feature type="transmembrane region" description="Helical" evidence="7">
    <location>
        <begin position="242"/>
        <end position="262"/>
    </location>
</feature>
<comment type="caution">
    <text evidence="9">The sequence shown here is derived from an EMBL/GenBank/DDBJ whole genome shotgun (WGS) entry which is preliminary data.</text>
</comment>
<evidence type="ECO:0000256" key="2">
    <source>
        <dbReference type="ARBA" id="ARBA00008335"/>
    </source>
</evidence>
<dbReference type="PANTHER" id="PTHR23514">
    <property type="entry name" value="BYPASS OF STOP CODON PROTEIN 6"/>
    <property type="match status" value="1"/>
</dbReference>
<dbReference type="AlphaFoldDB" id="A0A4R1R9N6"/>
<keyword evidence="10" id="KW-1185">Reference proteome</keyword>
<evidence type="ECO:0000256" key="5">
    <source>
        <dbReference type="ARBA" id="ARBA00022989"/>
    </source>
</evidence>
<protein>
    <submittedName>
        <fullName evidence="9">Fucose permease</fullName>
    </submittedName>
</protein>
<feature type="transmembrane region" description="Helical" evidence="7">
    <location>
        <begin position="209"/>
        <end position="230"/>
    </location>
</feature>
<organism evidence="9 10">
    <name type="scientific">Hydrogenispora ethanolica</name>
    <dbReference type="NCBI Taxonomy" id="1082276"/>
    <lineage>
        <taxon>Bacteria</taxon>
        <taxon>Bacillati</taxon>
        <taxon>Bacillota</taxon>
        <taxon>Hydrogenispora</taxon>
    </lineage>
</organism>
<comment type="similarity">
    <text evidence="2">Belongs to the major facilitator superfamily.</text>
</comment>
<dbReference type="RefSeq" id="WP_132015776.1">
    <property type="nucleotide sequence ID" value="NZ_SLUN01000026.1"/>
</dbReference>
<dbReference type="GO" id="GO:0022857">
    <property type="term" value="F:transmembrane transporter activity"/>
    <property type="evidence" value="ECO:0007669"/>
    <property type="project" value="InterPro"/>
</dbReference>
<feature type="transmembrane region" description="Helical" evidence="7">
    <location>
        <begin position="330"/>
        <end position="355"/>
    </location>
</feature>
<evidence type="ECO:0000259" key="8">
    <source>
        <dbReference type="PROSITE" id="PS50850"/>
    </source>
</evidence>
<dbReference type="OrthoDB" id="1674556at2"/>
<keyword evidence="5 7" id="KW-1133">Transmembrane helix</keyword>
<dbReference type="InterPro" id="IPR011701">
    <property type="entry name" value="MFS"/>
</dbReference>
<proteinExistence type="inferred from homology"/>
<dbReference type="GO" id="GO:0005886">
    <property type="term" value="C:plasma membrane"/>
    <property type="evidence" value="ECO:0007669"/>
    <property type="project" value="UniProtKB-SubCell"/>
</dbReference>
<keyword evidence="4 7" id="KW-0812">Transmembrane</keyword>
<dbReference type="InterPro" id="IPR036259">
    <property type="entry name" value="MFS_trans_sf"/>
</dbReference>
<dbReference type="PANTHER" id="PTHR23514:SF3">
    <property type="entry name" value="BYPASS OF STOP CODON PROTEIN 6"/>
    <property type="match status" value="1"/>
</dbReference>
<dbReference type="PROSITE" id="PS50850">
    <property type="entry name" value="MFS"/>
    <property type="match status" value="1"/>
</dbReference>
<gene>
    <name evidence="9" type="ORF">EDC14_102633</name>
</gene>
<evidence type="ECO:0000256" key="4">
    <source>
        <dbReference type="ARBA" id="ARBA00022692"/>
    </source>
</evidence>
<evidence type="ECO:0000256" key="7">
    <source>
        <dbReference type="SAM" id="Phobius"/>
    </source>
</evidence>
<feature type="transmembrane region" description="Helical" evidence="7">
    <location>
        <begin position="274"/>
        <end position="292"/>
    </location>
</feature>
<feature type="transmembrane region" description="Helical" evidence="7">
    <location>
        <begin position="76"/>
        <end position="98"/>
    </location>
</feature>
<dbReference type="Gene3D" id="1.20.1250.20">
    <property type="entry name" value="MFS general substrate transporter like domains"/>
    <property type="match status" value="2"/>
</dbReference>
<feature type="transmembrane region" description="Helical" evidence="7">
    <location>
        <begin position="361"/>
        <end position="380"/>
    </location>
</feature>
<feature type="domain" description="Major facilitator superfamily (MFS) profile" evidence="8">
    <location>
        <begin position="6"/>
        <end position="385"/>
    </location>
</feature>
<name>A0A4R1R9N6_HYDET</name>
<feature type="transmembrane region" description="Helical" evidence="7">
    <location>
        <begin position="298"/>
        <end position="318"/>
    </location>
</feature>
<feature type="transmembrane region" description="Helical" evidence="7">
    <location>
        <begin position="160"/>
        <end position="182"/>
    </location>
</feature>
<evidence type="ECO:0000313" key="9">
    <source>
        <dbReference type="EMBL" id="TCL62290.1"/>
    </source>
</evidence>
<comment type="subcellular location">
    <subcellularLocation>
        <location evidence="1">Cell membrane</location>
        <topology evidence="1">Multi-pass membrane protein</topology>
    </subcellularLocation>
</comment>